<feature type="active site" evidence="7">
    <location>
        <position position="228"/>
    </location>
</feature>
<feature type="domain" description="Polysaccharide lyase family 8 central" evidence="9">
    <location>
        <begin position="346"/>
        <end position="600"/>
    </location>
</feature>
<dbReference type="Gene3D" id="1.50.10.100">
    <property type="entry name" value="Chondroitin AC/alginate lyase"/>
    <property type="match status" value="1"/>
</dbReference>
<dbReference type="Pfam" id="PF02278">
    <property type="entry name" value="Lyase_8"/>
    <property type="match status" value="1"/>
</dbReference>
<keyword evidence="4 8" id="KW-0732">Signal</keyword>
<evidence type="ECO:0000256" key="1">
    <source>
        <dbReference type="ARBA" id="ARBA00001913"/>
    </source>
</evidence>
<dbReference type="Gene3D" id="2.70.98.10">
    <property type="match status" value="1"/>
</dbReference>
<feature type="chain" id="PRO_5032396633" description="Chondroitin AC lyase" evidence="8">
    <location>
        <begin position="27"/>
        <end position="709"/>
    </location>
</feature>
<feature type="active site" evidence="7">
    <location>
        <position position="293"/>
    </location>
</feature>
<evidence type="ECO:0000256" key="3">
    <source>
        <dbReference type="ARBA" id="ARBA00011245"/>
    </source>
</evidence>
<dbReference type="InterPro" id="IPR008929">
    <property type="entry name" value="Chondroitin_lyas"/>
</dbReference>
<dbReference type="SUPFAM" id="SSF48230">
    <property type="entry name" value="Chondroitin AC/alginate lyase"/>
    <property type="match status" value="1"/>
</dbReference>
<dbReference type="SUPFAM" id="SSF74650">
    <property type="entry name" value="Galactose mutarotase-like"/>
    <property type="match status" value="1"/>
</dbReference>
<name>A0A850NAZ8_9FLAO</name>
<evidence type="ECO:0008006" key="14">
    <source>
        <dbReference type="Google" id="ProtNLM"/>
    </source>
</evidence>
<dbReference type="AlphaFoldDB" id="A0A850NAZ8"/>
<dbReference type="Pfam" id="PF02884">
    <property type="entry name" value="Lyase_8_C"/>
    <property type="match status" value="1"/>
</dbReference>
<evidence type="ECO:0000256" key="4">
    <source>
        <dbReference type="ARBA" id="ARBA00022729"/>
    </source>
</evidence>
<comment type="cofactor">
    <cofactor evidence="1">
        <name>Ca(2+)</name>
        <dbReference type="ChEBI" id="CHEBI:29108"/>
    </cofactor>
</comment>
<dbReference type="PANTHER" id="PTHR38481">
    <property type="entry name" value="HYALURONATE LYASE"/>
    <property type="match status" value="1"/>
</dbReference>
<dbReference type="PANTHER" id="PTHR38481:SF1">
    <property type="entry name" value="HYALURONATE LYASE"/>
    <property type="match status" value="1"/>
</dbReference>
<dbReference type="RefSeq" id="WP_176619049.1">
    <property type="nucleotide sequence ID" value="NZ_WYET01000001.1"/>
</dbReference>
<keyword evidence="13" id="KW-1185">Reference proteome</keyword>
<evidence type="ECO:0000256" key="7">
    <source>
        <dbReference type="PIRSR" id="PIRSR638970-1"/>
    </source>
</evidence>
<reference evidence="12 13" key="1">
    <citation type="submission" date="2020-01" db="EMBL/GenBank/DDBJ databases">
        <title>Draft Genome Analysis of Muricauda sp. HICW Isolated from coastal seawater of PR China.</title>
        <authorList>
            <person name="Chen M.-X."/>
        </authorList>
    </citation>
    <scope>NUCLEOTIDE SEQUENCE [LARGE SCALE GENOMIC DNA]</scope>
    <source>
        <strain evidence="12 13">HICW</strain>
    </source>
</reference>
<protein>
    <recommendedName>
        <fullName evidence="14">Chondroitin AC lyase</fullName>
    </recommendedName>
</protein>
<sequence length="709" mass="81756">MKLYLKANCTVVILVMFSLLANNVFANTFDKISNRVCMDLWRQVNPSGKYMDQWIATQEDKGGWGEFSYGKLTSEESDNNQHMFRIWSLAKEVTNQDSPKYLNVNYINSIQKGLKYWCDSETQDSNWWDNQINYPQKIGEILLLLKTLPSSFDKYDKALESQLLKLFKPRKTQELSSYGKGANMIDFALHYIYRGVLLEDMEILVQTTKFITANLQTNIQPDLSFHEHGPQMQIASYGLEFSKGMVKIMYYLRGTEASVDLSSKNVKEVLAFIKKTQLRSFWGNNWDFNVVGRGISRPNGTIISNEDIEMIKKLILIDENSEEVYEEALNSIENPNKGGNISGPEHIYYWESDYTQHCGKEYCFNVRCVSKRTIETETRNGENIKGNNLTYGANFISIHGDEYENIMPIWDWAMIPGTTTVWTRTFPLRGNKKDENFGTDDFVGGVSDSQYGVSAMVIRKAEFRAKKGWFFFENEVVCLGSGIENYTKSPLRTTINQCLGEDSFKFWYKEGSKVKKVQGNGITQNFDDKLNTIVHDGIGYFFPIRQNVKVDLTNKMGNWKSINRKESNLEVENRVFKLWIEHERGEEVDNYQYVVFPNASKKALKKYIKEPVINIISNTERVQAVYQSILGILQVIFYEPGRLTFSKGWIEVDKPCIIMLNKSKEVYLADPTQKEEFLKVRLGIGDSQYSFDVNFADATDKGQTIKKCL</sequence>
<dbReference type="GO" id="GO:0005576">
    <property type="term" value="C:extracellular region"/>
    <property type="evidence" value="ECO:0007669"/>
    <property type="project" value="InterPro"/>
</dbReference>
<evidence type="ECO:0000256" key="5">
    <source>
        <dbReference type="ARBA" id="ARBA00022837"/>
    </source>
</evidence>
<dbReference type="InterPro" id="IPR038970">
    <property type="entry name" value="Lyase_8"/>
</dbReference>
<evidence type="ECO:0000259" key="10">
    <source>
        <dbReference type="Pfam" id="PF02884"/>
    </source>
</evidence>
<dbReference type="InterPro" id="IPR011071">
    <property type="entry name" value="Lyase_8-like_C"/>
</dbReference>
<evidence type="ECO:0000256" key="6">
    <source>
        <dbReference type="ARBA" id="ARBA00023239"/>
    </source>
</evidence>
<accession>A0A850NAZ8</accession>
<feature type="active site" evidence="7">
    <location>
        <position position="237"/>
    </location>
</feature>
<dbReference type="GO" id="GO:0016837">
    <property type="term" value="F:carbon-oxygen lyase activity, acting on polysaccharides"/>
    <property type="evidence" value="ECO:0007669"/>
    <property type="project" value="UniProtKB-ARBA"/>
</dbReference>
<dbReference type="InterPro" id="IPR004103">
    <property type="entry name" value="Lyase_8_C"/>
</dbReference>
<evidence type="ECO:0000256" key="8">
    <source>
        <dbReference type="SAM" id="SignalP"/>
    </source>
</evidence>
<dbReference type="Pfam" id="PF08124">
    <property type="entry name" value="Lyase_8_N"/>
    <property type="match status" value="1"/>
</dbReference>
<dbReference type="InterPro" id="IPR003159">
    <property type="entry name" value="Lyase_8_central_dom"/>
</dbReference>
<dbReference type="GO" id="GO:0030246">
    <property type="term" value="F:carbohydrate binding"/>
    <property type="evidence" value="ECO:0007669"/>
    <property type="project" value="InterPro"/>
</dbReference>
<dbReference type="EMBL" id="WYET01000001">
    <property type="protein sequence ID" value="NVN17054.1"/>
    <property type="molecule type" value="Genomic_DNA"/>
</dbReference>
<dbReference type="GO" id="GO:0005975">
    <property type="term" value="P:carbohydrate metabolic process"/>
    <property type="evidence" value="ECO:0007669"/>
    <property type="project" value="InterPro"/>
</dbReference>
<keyword evidence="5" id="KW-0106">Calcium</keyword>
<proteinExistence type="inferred from homology"/>
<gene>
    <name evidence="12" type="ORF">GUA46_01765</name>
</gene>
<dbReference type="Gene3D" id="2.60.220.10">
    <property type="entry name" value="Polysaccharide lyase family 8-like, C-terminal"/>
    <property type="match status" value="1"/>
</dbReference>
<dbReference type="Proteomes" id="UP000558089">
    <property type="component" value="Unassembled WGS sequence"/>
</dbReference>
<feature type="signal peptide" evidence="8">
    <location>
        <begin position="1"/>
        <end position="26"/>
    </location>
</feature>
<evidence type="ECO:0000259" key="11">
    <source>
        <dbReference type="Pfam" id="PF08124"/>
    </source>
</evidence>
<organism evidence="12 13">
    <name type="scientific">Flagellimonas chongwuensis</name>
    <dbReference type="NCBI Taxonomy" id="2697365"/>
    <lineage>
        <taxon>Bacteria</taxon>
        <taxon>Pseudomonadati</taxon>
        <taxon>Bacteroidota</taxon>
        <taxon>Flavobacteriia</taxon>
        <taxon>Flavobacteriales</taxon>
        <taxon>Flavobacteriaceae</taxon>
        <taxon>Flagellimonas</taxon>
    </lineage>
</organism>
<evidence type="ECO:0000256" key="2">
    <source>
        <dbReference type="ARBA" id="ARBA00006699"/>
    </source>
</evidence>
<dbReference type="InterPro" id="IPR011013">
    <property type="entry name" value="Gal_mutarotase_sf_dom"/>
</dbReference>
<feature type="domain" description="Polysaccharide lyase family 8 C-terminal" evidence="10">
    <location>
        <begin position="615"/>
        <end position="676"/>
    </location>
</feature>
<dbReference type="SUPFAM" id="SSF49863">
    <property type="entry name" value="Hyaluronate lyase-like, C-terminal domain"/>
    <property type="match status" value="1"/>
</dbReference>
<evidence type="ECO:0000313" key="12">
    <source>
        <dbReference type="EMBL" id="NVN17054.1"/>
    </source>
</evidence>
<comment type="caution">
    <text evidence="12">The sequence shown here is derived from an EMBL/GenBank/DDBJ whole genome shotgun (WGS) entry which is preliminary data.</text>
</comment>
<feature type="domain" description="Polysaccharide lyase 8 N-terminal alpha-helical" evidence="11">
    <location>
        <begin position="61"/>
        <end position="331"/>
    </location>
</feature>
<evidence type="ECO:0000259" key="9">
    <source>
        <dbReference type="Pfam" id="PF02278"/>
    </source>
</evidence>
<dbReference type="InterPro" id="IPR012970">
    <property type="entry name" value="Lyase_8_alpha_N"/>
</dbReference>
<comment type="similarity">
    <text evidence="2">Belongs to the polysaccharide lyase 8 family.</text>
</comment>
<keyword evidence="6" id="KW-0456">Lyase</keyword>
<evidence type="ECO:0000313" key="13">
    <source>
        <dbReference type="Proteomes" id="UP000558089"/>
    </source>
</evidence>
<dbReference type="InterPro" id="IPR014718">
    <property type="entry name" value="GH-type_carb-bd"/>
</dbReference>
<comment type="subunit">
    <text evidence="3">Monomer.</text>
</comment>